<accession>A0A2H3NVH6</accession>
<keyword evidence="2 10" id="KW-0489">Methyltransferase</keyword>
<protein>
    <recommendedName>
        <fullName evidence="8">Methyltransferase</fullName>
        <ecNumber evidence="8">2.1.1.-</ecNumber>
    </recommendedName>
</protein>
<keyword evidence="5" id="KW-0680">Restriction system</keyword>
<keyword evidence="11" id="KW-1185">Reference proteome</keyword>
<evidence type="ECO:0000256" key="5">
    <source>
        <dbReference type="ARBA" id="ARBA00022747"/>
    </source>
</evidence>
<dbReference type="EC" id="2.1.1.-" evidence="8"/>
<dbReference type="AlphaFoldDB" id="A0A2H3NVH6"/>
<dbReference type="GO" id="GO:0008170">
    <property type="term" value="F:N-methyltransferase activity"/>
    <property type="evidence" value="ECO:0007669"/>
    <property type="project" value="InterPro"/>
</dbReference>
<dbReference type="EMBL" id="PDEP01000002">
    <property type="protein sequence ID" value="PEN08707.1"/>
    <property type="molecule type" value="Genomic_DNA"/>
</dbReference>
<evidence type="ECO:0000313" key="10">
    <source>
        <dbReference type="EMBL" id="PEN08707.1"/>
    </source>
</evidence>
<keyword evidence="3" id="KW-0808">Transferase</keyword>
<evidence type="ECO:0000256" key="1">
    <source>
        <dbReference type="ARBA" id="ARBA00010203"/>
    </source>
</evidence>
<comment type="caution">
    <text evidence="10">The sequence shown here is derived from an EMBL/GenBank/DDBJ whole genome shotgun (WGS) entry which is preliminary data.</text>
</comment>
<proteinExistence type="inferred from homology"/>
<dbReference type="SUPFAM" id="SSF53335">
    <property type="entry name" value="S-adenosyl-L-methionine-dependent methyltransferases"/>
    <property type="match status" value="1"/>
</dbReference>
<organism evidence="10 11">
    <name type="scientific">Longimonas halophila</name>
    <dbReference type="NCBI Taxonomy" id="1469170"/>
    <lineage>
        <taxon>Bacteria</taxon>
        <taxon>Pseudomonadati</taxon>
        <taxon>Rhodothermota</taxon>
        <taxon>Rhodothermia</taxon>
        <taxon>Rhodothermales</taxon>
        <taxon>Salisaetaceae</taxon>
        <taxon>Longimonas</taxon>
    </lineage>
</organism>
<dbReference type="InterPro" id="IPR017985">
    <property type="entry name" value="MeTrfase_CN4_CS"/>
</dbReference>
<dbReference type="GO" id="GO:0032259">
    <property type="term" value="P:methylation"/>
    <property type="evidence" value="ECO:0007669"/>
    <property type="project" value="UniProtKB-KW"/>
</dbReference>
<dbReference type="PROSITE" id="PS00093">
    <property type="entry name" value="N4_MTASE"/>
    <property type="match status" value="1"/>
</dbReference>
<dbReference type="GO" id="GO:0009307">
    <property type="term" value="P:DNA restriction-modification system"/>
    <property type="evidence" value="ECO:0007669"/>
    <property type="project" value="UniProtKB-KW"/>
</dbReference>
<evidence type="ECO:0000256" key="2">
    <source>
        <dbReference type="ARBA" id="ARBA00022603"/>
    </source>
</evidence>
<evidence type="ECO:0000256" key="3">
    <source>
        <dbReference type="ARBA" id="ARBA00022679"/>
    </source>
</evidence>
<name>A0A2H3NVH6_9BACT</name>
<comment type="similarity">
    <text evidence="1">Belongs to the N(4)/N(6)-methyltransferase family. N(4) subfamily.</text>
</comment>
<dbReference type="PRINTS" id="PR00508">
    <property type="entry name" value="S21N4MTFRASE"/>
</dbReference>
<evidence type="ECO:0000256" key="4">
    <source>
        <dbReference type="ARBA" id="ARBA00022691"/>
    </source>
</evidence>
<keyword evidence="6" id="KW-0238">DNA-binding</keyword>
<dbReference type="InterPro" id="IPR029063">
    <property type="entry name" value="SAM-dependent_MTases_sf"/>
</dbReference>
<dbReference type="OrthoDB" id="9800801at2"/>
<evidence type="ECO:0000256" key="6">
    <source>
        <dbReference type="ARBA" id="ARBA00023125"/>
    </source>
</evidence>
<evidence type="ECO:0000256" key="8">
    <source>
        <dbReference type="RuleBase" id="RU362026"/>
    </source>
</evidence>
<dbReference type="Pfam" id="PF01555">
    <property type="entry name" value="N6_N4_Mtase"/>
    <property type="match status" value="1"/>
</dbReference>
<reference evidence="10 11" key="1">
    <citation type="submission" date="2017-10" db="EMBL/GenBank/DDBJ databases">
        <title>Draft genome of Longimonas halophila.</title>
        <authorList>
            <person name="Goh K.M."/>
            <person name="Shamsir M.S."/>
            <person name="Lim S.W."/>
        </authorList>
    </citation>
    <scope>NUCLEOTIDE SEQUENCE [LARGE SCALE GENOMIC DNA]</scope>
    <source>
        <strain evidence="10 11">KCTC 42399</strain>
    </source>
</reference>
<dbReference type="InterPro" id="IPR002941">
    <property type="entry name" value="DNA_methylase_N4/N6"/>
</dbReference>
<comment type="catalytic activity">
    <reaction evidence="7">
        <text>a 2'-deoxycytidine in DNA + S-adenosyl-L-methionine = an N(4)-methyl-2'-deoxycytidine in DNA + S-adenosyl-L-homocysteine + H(+)</text>
        <dbReference type="Rhea" id="RHEA:16857"/>
        <dbReference type="Rhea" id="RHEA-COMP:11369"/>
        <dbReference type="Rhea" id="RHEA-COMP:13674"/>
        <dbReference type="ChEBI" id="CHEBI:15378"/>
        <dbReference type="ChEBI" id="CHEBI:57856"/>
        <dbReference type="ChEBI" id="CHEBI:59789"/>
        <dbReference type="ChEBI" id="CHEBI:85452"/>
        <dbReference type="ChEBI" id="CHEBI:137933"/>
        <dbReference type="EC" id="2.1.1.113"/>
    </reaction>
</comment>
<dbReference type="RefSeq" id="WP_098061102.1">
    <property type="nucleotide sequence ID" value="NZ_PDEP01000002.1"/>
</dbReference>
<dbReference type="InterPro" id="IPR001091">
    <property type="entry name" value="RM_Methyltransferase"/>
</dbReference>
<keyword evidence="4" id="KW-0949">S-adenosyl-L-methionine</keyword>
<evidence type="ECO:0000256" key="7">
    <source>
        <dbReference type="ARBA" id="ARBA00049120"/>
    </source>
</evidence>
<dbReference type="Gene3D" id="3.40.50.150">
    <property type="entry name" value="Vaccinia Virus protein VP39"/>
    <property type="match status" value="1"/>
</dbReference>
<sequence length="353" mass="40110">MTTTTQLHIGNAAQMEAIDDASVDLIVTSPPYPMIEMWDDLFADWVPESEQALTGGDPDAAFDVMHQALDAVWAECARVLRTGGICCINMGDATRTIGGTFQLYPNHARTVQDMTAHGLHQLPGILWRKSTNKPNKFMGSGMIPPNAYVTLEHEHILIFRKQDKRTVKPNRRADRYESAYFWEERNRWFSDLWTDLRGTTQSLATSHGDLRSRSAAFPLALPLRLINMYSIAGDTVLDPFWGTGTTSLAAAMLRRHSVGYELEPGFAAVFEDTVHTLPERSHRYNTARIERHRRFLRERDTPCKHTNTFYDFGVITKQETELVFHDVDDVTRTAPNQYDFAYQPHGVQTEAFA</sequence>
<evidence type="ECO:0000259" key="9">
    <source>
        <dbReference type="Pfam" id="PF01555"/>
    </source>
</evidence>
<gene>
    <name evidence="10" type="ORF">CRI93_02815</name>
</gene>
<feature type="domain" description="DNA methylase N-4/N-6" evidence="9">
    <location>
        <begin position="23"/>
        <end position="269"/>
    </location>
</feature>
<dbReference type="Proteomes" id="UP000221024">
    <property type="component" value="Unassembled WGS sequence"/>
</dbReference>
<dbReference type="GO" id="GO:0003677">
    <property type="term" value="F:DNA binding"/>
    <property type="evidence" value="ECO:0007669"/>
    <property type="project" value="UniProtKB-KW"/>
</dbReference>
<dbReference type="GO" id="GO:0015667">
    <property type="term" value="F:site-specific DNA-methyltransferase (cytosine-N4-specific) activity"/>
    <property type="evidence" value="ECO:0007669"/>
    <property type="project" value="UniProtKB-EC"/>
</dbReference>
<evidence type="ECO:0000313" key="11">
    <source>
        <dbReference type="Proteomes" id="UP000221024"/>
    </source>
</evidence>